<proteinExistence type="predicted"/>
<keyword evidence="1" id="KW-1133">Transmembrane helix</keyword>
<feature type="transmembrane region" description="Helical" evidence="1">
    <location>
        <begin position="33"/>
        <end position="53"/>
    </location>
</feature>
<evidence type="ECO:0000313" key="2">
    <source>
        <dbReference type="EMBL" id="KAH3871861.1"/>
    </source>
</evidence>
<organism evidence="2 3">
    <name type="scientific">Dreissena polymorpha</name>
    <name type="common">Zebra mussel</name>
    <name type="synonym">Mytilus polymorpha</name>
    <dbReference type="NCBI Taxonomy" id="45954"/>
    <lineage>
        <taxon>Eukaryota</taxon>
        <taxon>Metazoa</taxon>
        <taxon>Spiralia</taxon>
        <taxon>Lophotrochozoa</taxon>
        <taxon>Mollusca</taxon>
        <taxon>Bivalvia</taxon>
        <taxon>Autobranchia</taxon>
        <taxon>Heteroconchia</taxon>
        <taxon>Euheterodonta</taxon>
        <taxon>Imparidentia</taxon>
        <taxon>Neoheterodontei</taxon>
        <taxon>Myida</taxon>
        <taxon>Dreissenoidea</taxon>
        <taxon>Dreissenidae</taxon>
        <taxon>Dreissena</taxon>
    </lineage>
</organism>
<evidence type="ECO:0000256" key="1">
    <source>
        <dbReference type="SAM" id="Phobius"/>
    </source>
</evidence>
<reference evidence="2" key="2">
    <citation type="submission" date="2020-11" db="EMBL/GenBank/DDBJ databases">
        <authorList>
            <person name="McCartney M.A."/>
            <person name="Auch B."/>
            <person name="Kono T."/>
            <person name="Mallez S."/>
            <person name="Becker A."/>
            <person name="Gohl D.M."/>
            <person name="Silverstein K.A.T."/>
            <person name="Koren S."/>
            <person name="Bechman K.B."/>
            <person name="Herman A."/>
            <person name="Abrahante J.E."/>
            <person name="Garbe J."/>
        </authorList>
    </citation>
    <scope>NUCLEOTIDE SEQUENCE</scope>
    <source>
        <strain evidence="2">Duluth1</strain>
        <tissue evidence="2">Whole animal</tissue>
    </source>
</reference>
<accession>A0A9D4RK97</accession>
<gene>
    <name evidence="2" type="ORF">DPMN_035076</name>
</gene>
<name>A0A9D4RK97_DREPO</name>
<protein>
    <submittedName>
        <fullName evidence="2">Uncharacterized protein</fullName>
    </submittedName>
</protein>
<keyword evidence="1" id="KW-0472">Membrane</keyword>
<dbReference type="EMBL" id="JAIWYP010000002">
    <property type="protein sequence ID" value="KAH3871861.1"/>
    <property type="molecule type" value="Genomic_DNA"/>
</dbReference>
<sequence>MSSYKLLKTIDYKHILDVCSVPVVNYKQADAEVIVPSVIEHTFLAFVVCILLLQFQDTSNVQATDLQSLDEMITLQDVLIVVEVVVVLDEEEEVEVYRNMK</sequence>
<keyword evidence="3" id="KW-1185">Reference proteome</keyword>
<evidence type="ECO:0000313" key="3">
    <source>
        <dbReference type="Proteomes" id="UP000828390"/>
    </source>
</evidence>
<reference evidence="2" key="1">
    <citation type="journal article" date="2019" name="bioRxiv">
        <title>The Genome of the Zebra Mussel, Dreissena polymorpha: A Resource for Invasive Species Research.</title>
        <authorList>
            <person name="McCartney M.A."/>
            <person name="Auch B."/>
            <person name="Kono T."/>
            <person name="Mallez S."/>
            <person name="Zhang Y."/>
            <person name="Obille A."/>
            <person name="Becker A."/>
            <person name="Abrahante J.E."/>
            <person name="Garbe J."/>
            <person name="Badalamenti J.P."/>
            <person name="Herman A."/>
            <person name="Mangelson H."/>
            <person name="Liachko I."/>
            <person name="Sullivan S."/>
            <person name="Sone E.D."/>
            <person name="Koren S."/>
            <person name="Silverstein K.A.T."/>
            <person name="Beckman K.B."/>
            <person name="Gohl D.M."/>
        </authorList>
    </citation>
    <scope>NUCLEOTIDE SEQUENCE</scope>
    <source>
        <strain evidence="2">Duluth1</strain>
        <tissue evidence="2">Whole animal</tissue>
    </source>
</reference>
<dbReference type="AlphaFoldDB" id="A0A9D4RK97"/>
<comment type="caution">
    <text evidence="2">The sequence shown here is derived from an EMBL/GenBank/DDBJ whole genome shotgun (WGS) entry which is preliminary data.</text>
</comment>
<keyword evidence="1" id="KW-0812">Transmembrane</keyword>
<dbReference type="Proteomes" id="UP000828390">
    <property type="component" value="Unassembled WGS sequence"/>
</dbReference>